<accession>A0AAY5LBH4</accession>
<proteinExistence type="predicted"/>
<name>A0AAY5LBH4_ESOLU</name>
<dbReference type="Proteomes" id="UP000265140">
    <property type="component" value="Chromosome 16"/>
</dbReference>
<evidence type="ECO:0000313" key="2">
    <source>
        <dbReference type="Proteomes" id="UP000265140"/>
    </source>
</evidence>
<protein>
    <submittedName>
        <fullName evidence="1">Uncharacterized protein</fullName>
    </submittedName>
</protein>
<sequence length="135" mass="15075">TCHSTTCHSTTCHSTTCHSTMCHSTMCHSTMCHSTTCHSTMCHSTMCHSITCHSTIPNQIPLKMSSILHLNICVLQGNNMAPSQPWEMYCPVRLLSLCLCIGKAWLVPLKCRKSEVPLQNDSFHITQACTFFPVF</sequence>
<reference evidence="1" key="2">
    <citation type="submission" date="2025-08" db="UniProtKB">
        <authorList>
            <consortium name="Ensembl"/>
        </authorList>
    </citation>
    <scope>IDENTIFICATION</scope>
</reference>
<keyword evidence="2" id="KW-1185">Reference proteome</keyword>
<dbReference type="Ensembl" id="ENSELUT00000094679.1">
    <property type="protein sequence ID" value="ENSELUP00000096442.1"/>
    <property type="gene ID" value="ENSELUG00000044045.1"/>
</dbReference>
<organism evidence="1 2">
    <name type="scientific">Esox lucius</name>
    <name type="common">Northern pike</name>
    <dbReference type="NCBI Taxonomy" id="8010"/>
    <lineage>
        <taxon>Eukaryota</taxon>
        <taxon>Metazoa</taxon>
        <taxon>Chordata</taxon>
        <taxon>Craniata</taxon>
        <taxon>Vertebrata</taxon>
        <taxon>Euteleostomi</taxon>
        <taxon>Actinopterygii</taxon>
        <taxon>Neopterygii</taxon>
        <taxon>Teleostei</taxon>
        <taxon>Protacanthopterygii</taxon>
        <taxon>Esociformes</taxon>
        <taxon>Esocidae</taxon>
        <taxon>Esox</taxon>
    </lineage>
</organism>
<reference evidence="1" key="3">
    <citation type="submission" date="2025-09" db="UniProtKB">
        <authorList>
            <consortium name="Ensembl"/>
        </authorList>
    </citation>
    <scope>IDENTIFICATION</scope>
</reference>
<reference evidence="1 2" key="1">
    <citation type="submission" date="2020-02" db="EMBL/GenBank/DDBJ databases">
        <title>Esox lucius (northern pike) genome, fEsoLuc1, primary haplotype.</title>
        <authorList>
            <person name="Myers G."/>
            <person name="Karagic N."/>
            <person name="Meyer A."/>
            <person name="Pippel M."/>
            <person name="Reichard M."/>
            <person name="Winkler S."/>
            <person name="Tracey A."/>
            <person name="Sims Y."/>
            <person name="Howe K."/>
            <person name="Rhie A."/>
            <person name="Formenti G."/>
            <person name="Durbin R."/>
            <person name="Fedrigo O."/>
            <person name="Jarvis E.D."/>
        </authorList>
    </citation>
    <scope>NUCLEOTIDE SEQUENCE [LARGE SCALE GENOMIC DNA]</scope>
</reference>
<dbReference type="AlphaFoldDB" id="A0AAY5LBH4"/>
<evidence type="ECO:0000313" key="1">
    <source>
        <dbReference type="Ensembl" id="ENSELUP00000096442.1"/>
    </source>
</evidence>